<dbReference type="AlphaFoldDB" id="A0A5J4UGE2"/>
<sequence>MNSGGESCIVRSLKKLIVPTSGHLLNEKAVECIVANQRFSQAFGAEQPTPLKWAVLLRSNASPTLINYYLYICIIYKKL</sequence>
<dbReference type="EMBL" id="SNRW01016832">
    <property type="protein sequence ID" value="KAA6368962.1"/>
    <property type="molecule type" value="Genomic_DNA"/>
</dbReference>
<protein>
    <submittedName>
        <fullName evidence="1">Uncharacterized protein</fullName>
    </submittedName>
</protein>
<reference evidence="1 2" key="1">
    <citation type="submission" date="2019-03" db="EMBL/GenBank/DDBJ databases">
        <title>Single cell metagenomics reveals metabolic interactions within the superorganism composed of flagellate Streblomastix strix and complex community of Bacteroidetes bacteria on its surface.</title>
        <authorList>
            <person name="Treitli S.C."/>
            <person name="Kolisko M."/>
            <person name="Husnik F."/>
            <person name="Keeling P."/>
            <person name="Hampl V."/>
        </authorList>
    </citation>
    <scope>NUCLEOTIDE SEQUENCE [LARGE SCALE GENOMIC DNA]</scope>
    <source>
        <strain evidence="1">ST1C</strain>
    </source>
</reference>
<evidence type="ECO:0000313" key="1">
    <source>
        <dbReference type="EMBL" id="KAA6368962.1"/>
    </source>
</evidence>
<name>A0A5J4UGE2_9EUKA</name>
<comment type="caution">
    <text evidence="1">The sequence shown here is derived from an EMBL/GenBank/DDBJ whole genome shotgun (WGS) entry which is preliminary data.</text>
</comment>
<evidence type="ECO:0000313" key="2">
    <source>
        <dbReference type="Proteomes" id="UP000324800"/>
    </source>
</evidence>
<accession>A0A5J4UGE2</accession>
<organism evidence="1 2">
    <name type="scientific">Streblomastix strix</name>
    <dbReference type="NCBI Taxonomy" id="222440"/>
    <lineage>
        <taxon>Eukaryota</taxon>
        <taxon>Metamonada</taxon>
        <taxon>Preaxostyla</taxon>
        <taxon>Oxymonadida</taxon>
        <taxon>Streblomastigidae</taxon>
        <taxon>Streblomastix</taxon>
    </lineage>
</organism>
<gene>
    <name evidence="1" type="ORF">EZS28_035511</name>
</gene>
<proteinExistence type="predicted"/>
<dbReference type="Proteomes" id="UP000324800">
    <property type="component" value="Unassembled WGS sequence"/>
</dbReference>